<dbReference type="Proteomes" id="UP000886501">
    <property type="component" value="Unassembled WGS sequence"/>
</dbReference>
<name>A0ACB6ZQX9_THEGA</name>
<reference evidence="1" key="1">
    <citation type="submission" date="2019-10" db="EMBL/GenBank/DDBJ databases">
        <authorList>
            <consortium name="DOE Joint Genome Institute"/>
            <person name="Kuo A."/>
            <person name="Miyauchi S."/>
            <person name="Kiss E."/>
            <person name="Drula E."/>
            <person name="Kohler A."/>
            <person name="Sanchez-Garcia M."/>
            <person name="Andreopoulos B."/>
            <person name="Barry K.W."/>
            <person name="Bonito G."/>
            <person name="Buee M."/>
            <person name="Carver A."/>
            <person name="Chen C."/>
            <person name="Cichocki N."/>
            <person name="Clum A."/>
            <person name="Culley D."/>
            <person name="Crous P.W."/>
            <person name="Fauchery L."/>
            <person name="Girlanda M."/>
            <person name="Hayes R."/>
            <person name="Keri Z."/>
            <person name="Labutti K."/>
            <person name="Lipzen A."/>
            <person name="Lombard V."/>
            <person name="Magnuson J."/>
            <person name="Maillard F."/>
            <person name="Morin E."/>
            <person name="Murat C."/>
            <person name="Nolan M."/>
            <person name="Ohm R."/>
            <person name="Pangilinan J."/>
            <person name="Pereira M."/>
            <person name="Perotto S."/>
            <person name="Peter M."/>
            <person name="Riley R."/>
            <person name="Sitrit Y."/>
            <person name="Stielow B."/>
            <person name="Szollosi G."/>
            <person name="Zifcakova L."/>
            <person name="Stursova M."/>
            <person name="Spatafora J.W."/>
            <person name="Tedersoo L."/>
            <person name="Vaario L.-M."/>
            <person name="Yamada A."/>
            <person name="Yan M."/>
            <person name="Wang P."/>
            <person name="Xu J."/>
            <person name="Bruns T."/>
            <person name="Baldrian P."/>
            <person name="Vilgalys R."/>
            <person name="Henrissat B."/>
            <person name="Grigoriev I.V."/>
            <person name="Hibbett D."/>
            <person name="Nagy L.G."/>
            <person name="Martin F.M."/>
        </authorList>
    </citation>
    <scope>NUCLEOTIDE SEQUENCE</scope>
    <source>
        <strain evidence="1">P2</strain>
    </source>
</reference>
<reference evidence="1" key="2">
    <citation type="journal article" date="2020" name="Nat. Commun.">
        <title>Large-scale genome sequencing of mycorrhizal fungi provides insights into the early evolution of symbiotic traits.</title>
        <authorList>
            <person name="Miyauchi S."/>
            <person name="Kiss E."/>
            <person name="Kuo A."/>
            <person name="Drula E."/>
            <person name="Kohler A."/>
            <person name="Sanchez-Garcia M."/>
            <person name="Morin E."/>
            <person name="Andreopoulos B."/>
            <person name="Barry K.W."/>
            <person name="Bonito G."/>
            <person name="Buee M."/>
            <person name="Carver A."/>
            <person name="Chen C."/>
            <person name="Cichocki N."/>
            <person name="Clum A."/>
            <person name="Culley D."/>
            <person name="Crous P.W."/>
            <person name="Fauchery L."/>
            <person name="Girlanda M."/>
            <person name="Hayes R.D."/>
            <person name="Keri Z."/>
            <person name="LaButti K."/>
            <person name="Lipzen A."/>
            <person name="Lombard V."/>
            <person name="Magnuson J."/>
            <person name="Maillard F."/>
            <person name="Murat C."/>
            <person name="Nolan M."/>
            <person name="Ohm R.A."/>
            <person name="Pangilinan J."/>
            <person name="Pereira M.F."/>
            <person name="Perotto S."/>
            <person name="Peter M."/>
            <person name="Pfister S."/>
            <person name="Riley R."/>
            <person name="Sitrit Y."/>
            <person name="Stielow J.B."/>
            <person name="Szollosi G."/>
            <person name="Zifcakova L."/>
            <person name="Stursova M."/>
            <person name="Spatafora J.W."/>
            <person name="Tedersoo L."/>
            <person name="Vaario L.M."/>
            <person name="Yamada A."/>
            <person name="Yan M."/>
            <person name="Wang P."/>
            <person name="Xu J."/>
            <person name="Bruns T."/>
            <person name="Baldrian P."/>
            <person name="Vilgalys R."/>
            <person name="Dunand C."/>
            <person name="Henrissat B."/>
            <person name="Grigoriev I.V."/>
            <person name="Hibbett D."/>
            <person name="Nagy L.G."/>
            <person name="Martin F.M."/>
        </authorList>
    </citation>
    <scope>NUCLEOTIDE SEQUENCE</scope>
    <source>
        <strain evidence="1">P2</strain>
    </source>
</reference>
<accession>A0ACB6ZQX9</accession>
<organism evidence="1 2">
    <name type="scientific">Thelephora ganbajun</name>
    <name type="common">Ganba fungus</name>
    <dbReference type="NCBI Taxonomy" id="370292"/>
    <lineage>
        <taxon>Eukaryota</taxon>
        <taxon>Fungi</taxon>
        <taxon>Dikarya</taxon>
        <taxon>Basidiomycota</taxon>
        <taxon>Agaricomycotina</taxon>
        <taxon>Agaricomycetes</taxon>
        <taxon>Thelephorales</taxon>
        <taxon>Thelephoraceae</taxon>
        <taxon>Thelephora</taxon>
    </lineage>
</organism>
<comment type="caution">
    <text evidence="1">The sequence shown here is derived from an EMBL/GenBank/DDBJ whole genome shotgun (WGS) entry which is preliminary data.</text>
</comment>
<dbReference type="EMBL" id="MU117973">
    <property type="protein sequence ID" value="KAF9651795.1"/>
    <property type="molecule type" value="Genomic_DNA"/>
</dbReference>
<evidence type="ECO:0000313" key="1">
    <source>
        <dbReference type="EMBL" id="KAF9651795.1"/>
    </source>
</evidence>
<protein>
    <submittedName>
        <fullName evidence="1">Uncharacterized protein</fullName>
    </submittedName>
</protein>
<proteinExistence type="predicted"/>
<evidence type="ECO:0000313" key="2">
    <source>
        <dbReference type="Proteomes" id="UP000886501"/>
    </source>
</evidence>
<gene>
    <name evidence="1" type="ORF">BDM02DRAFT_3184298</name>
</gene>
<keyword evidence="2" id="KW-1185">Reference proteome</keyword>
<sequence length="373" mass="43027">MGNARNHDVDLGAGRAGFSKRMRPWKFHDNVISRLPRCFIGRDGYKYKAVNGDGQGQYPPLQLPSLEIWFNRPTYNSYTPYGYGYSSFEDPYARAVARERAARQRDAAARRVEPHRWQQMQGAARPPYNSCLDGNTSISYLYNLRAHDYTTHKDLKKEQILERQRQPELARQATEDMRRKGPESQRNALPSFKSPHPLLFPFRDTAYKAHSVFQICTPATLAEASDTGSSPGHVVSIAELSTNSSWFTLPQRGSTTTVPPRRYHYHPCTFRDIWLAFTPNSKVVHEYIENLSRLFDKLDRTESGGHASVREQRKQMIRNVEAEAQRMDCWIAGVWRLTQPDPQPNRRLRPRPTMEDVSLQKTDPFAIKVRAFL</sequence>